<comment type="caution">
    <text evidence="11">The sequence shown here is derived from an EMBL/GenBank/DDBJ whole genome shotgun (WGS) entry which is preliminary data.</text>
</comment>
<keyword evidence="5 8" id="KW-0863">Zinc-finger</keyword>
<reference evidence="11 12" key="1">
    <citation type="submission" date="2024-02" db="EMBL/GenBank/DDBJ databases">
        <authorList>
            <person name="Vignale AGUSTIN F."/>
            <person name="Sosa J E."/>
            <person name="Modenutti C."/>
        </authorList>
    </citation>
    <scope>NUCLEOTIDE SEQUENCE [LARGE SCALE GENOMIC DNA]</scope>
</reference>
<sequence length="327" mass="35957">MSSASATATAAAAAVVERQTYWCHDCDMSVSLLSSTTATFICPHCHSDFLEEMDPNPNPNPNPSSPSFLNPILFPHQELSPTTAAFTFSSATASDDNFLLNSPYLHRLIHHLSNSETNEFNHVPPPPSHQSPTSKSAIGKIPTIIITNALLETDPILLCAVCKDQFLIDNEVRELPCKHLYHSDCILPWLEGHNSCPVCRLRLPTDSDEGSRERRRRERFGGMRMEGYEDMFEAWNSYRHVARRQRVVVPVERRNSSGVEEEEEFLSPTQIGEAEMGVVERSNSVETVSSWPVGDGVGGSGSEIGDGEIGVSGRVNDNGGSTFEVGL</sequence>
<feature type="region of interest" description="Disordered" evidence="9">
    <location>
        <begin position="117"/>
        <end position="136"/>
    </location>
</feature>
<organism evidence="11 12">
    <name type="scientific">Ilex paraguariensis</name>
    <name type="common">yerba mate</name>
    <dbReference type="NCBI Taxonomy" id="185542"/>
    <lineage>
        <taxon>Eukaryota</taxon>
        <taxon>Viridiplantae</taxon>
        <taxon>Streptophyta</taxon>
        <taxon>Embryophyta</taxon>
        <taxon>Tracheophyta</taxon>
        <taxon>Spermatophyta</taxon>
        <taxon>Magnoliopsida</taxon>
        <taxon>eudicotyledons</taxon>
        <taxon>Gunneridae</taxon>
        <taxon>Pentapetalae</taxon>
        <taxon>asterids</taxon>
        <taxon>campanulids</taxon>
        <taxon>Aquifoliales</taxon>
        <taxon>Aquifoliaceae</taxon>
        <taxon>Ilex</taxon>
    </lineage>
</organism>
<dbReference type="CDD" id="cd16667">
    <property type="entry name" value="RING-H2_RNF126-like"/>
    <property type="match status" value="1"/>
</dbReference>
<feature type="compositionally biased region" description="Gly residues" evidence="9">
    <location>
        <begin position="295"/>
        <end position="310"/>
    </location>
</feature>
<evidence type="ECO:0000256" key="9">
    <source>
        <dbReference type="SAM" id="MobiDB-lite"/>
    </source>
</evidence>
<keyword evidence="6" id="KW-0833">Ubl conjugation pathway</keyword>
<dbReference type="GO" id="GO:0061630">
    <property type="term" value="F:ubiquitin protein ligase activity"/>
    <property type="evidence" value="ECO:0007669"/>
    <property type="project" value="UniProtKB-EC"/>
</dbReference>
<dbReference type="Pfam" id="PF14369">
    <property type="entry name" value="Zn_ribbon_19"/>
    <property type="match status" value="1"/>
</dbReference>
<dbReference type="SMART" id="SM00184">
    <property type="entry name" value="RING"/>
    <property type="match status" value="1"/>
</dbReference>
<evidence type="ECO:0000256" key="1">
    <source>
        <dbReference type="ARBA" id="ARBA00000900"/>
    </source>
</evidence>
<dbReference type="Pfam" id="PF13639">
    <property type="entry name" value="zf-RING_2"/>
    <property type="match status" value="1"/>
</dbReference>
<dbReference type="FunFam" id="3.30.40.10:FF:000127">
    <property type="entry name" value="E3 ubiquitin-protein ligase RNF181"/>
    <property type="match status" value="1"/>
</dbReference>
<keyword evidence="12" id="KW-1185">Reference proteome</keyword>
<keyword evidence="3" id="KW-0808">Transferase</keyword>
<evidence type="ECO:0000256" key="2">
    <source>
        <dbReference type="ARBA" id="ARBA00012483"/>
    </source>
</evidence>
<feature type="region of interest" description="Disordered" evidence="9">
    <location>
        <begin position="289"/>
        <end position="327"/>
    </location>
</feature>
<evidence type="ECO:0000256" key="5">
    <source>
        <dbReference type="ARBA" id="ARBA00022771"/>
    </source>
</evidence>
<dbReference type="InterPro" id="IPR039525">
    <property type="entry name" value="RNF126-like_zinc-ribbon"/>
</dbReference>
<evidence type="ECO:0000259" key="10">
    <source>
        <dbReference type="PROSITE" id="PS50089"/>
    </source>
</evidence>
<evidence type="ECO:0000256" key="6">
    <source>
        <dbReference type="ARBA" id="ARBA00022786"/>
    </source>
</evidence>
<dbReference type="EMBL" id="CAUOFW020007057">
    <property type="protein sequence ID" value="CAK9177433.1"/>
    <property type="molecule type" value="Genomic_DNA"/>
</dbReference>
<name>A0ABC8U8U2_9AQUA</name>
<comment type="catalytic activity">
    <reaction evidence="1">
        <text>S-ubiquitinyl-[E2 ubiquitin-conjugating enzyme]-L-cysteine + [acceptor protein]-L-lysine = [E2 ubiquitin-conjugating enzyme]-L-cysteine + N(6)-ubiquitinyl-[acceptor protein]-L-lysine.</text>
        <dbReference type="EC" id="2.3.2.27"/>
    </reaction>
</comment>
<gene>
    <name evidence="11" type="ORF">ILEXP_LOCUS47322</name>
</gene>
<dbReference type="Proteomes" id="UP001642360">
    <property type="component" value="Unassembled WGS sequence"/>
</dbReference>
<dbReference type="EC" id="2.3.2.27" evidence="2"/>
<dbReference type="PANTHER" id="PTHR15710">
    <property type="entry name" value="E3 UBIQUITIN-PROTEIN LIGASE PRAJA"/>
    <property type="match status" value="1"/>
</dbReference>
<evidence type="ECO:0000256" key="3">
    <source>
        <dbReference type="ARBA" id="ARBA00022679"/>
    </source>
</evidence>
<keyword evidence="4" id="KW-0479">Metal-binding</keyword>
<evidence type="ECO:0000313" key="12">
    <source>
        <dbReference type="Proteomes" id="UP001642360"/>
    </source>
</evidence>
<proteinExistence type="predicted"/>
<dbReference type="InterPro" id="IPR013083">
    <property type="entry name" value="Znf_RING/FYVE/PHD"/>
</dbReference>
<keyword evidence="7" id="KW-0862">Zinc</keyword>
<evidence type="ECO:0000313" key="11">
    <source>
        <dbReference type="EMBL" id="CAK9177433.1"/>
    </source>
</evidence>
<dbReference type="GO" id="GO:0016567">
    <property type="term" value="P:protein ubiquitination"/>
    <property type="evidence" value="ECO:0007669"/>
    <property type="project" value="UniProtKB-ARBA"/>
</dbReference>
<accession>A0ABC8U8U2</accession>
<dbReference type="GO" id="GO:0008270">
    <property type="term" value="F:zinc ion binding"/>
    <property type="evidence" value="ECO:0007669"/>
    <property type="project" value="UniProtKB-KW"/>
</dbReference>
<dbReference type="PROSITE" id="PS50089">
    <property type="entry name" value="ZF_RING_2"/>
    <property type="match status" value="1"/>
</dbReference>
<dbReference type="InterPro" id="IPR001841">
    <property type="entry name" value="Znf_RING"/>
</dbReference>
<protein>
    <recommendedName>
        <fullName evidence="2">RING-type E3 ubiquitin transferase</fullName>
        <ecNumber evidence="2">2.3.2.27</ecNumber>
    </recommendedName>
</protein>
<dbReference type="PANTHER" id="PTHR15710:SF187">
    <property type="entry name" value="RING-TYPE E3 UBIQUITIN TRANSFERASE"/>
    <property type="match status" value="1"/>
</dbReference>
<evidence type="ECO:0000256" key="4">
    <source>
        <dbReference type="ARBA" id="ARBA00022723"/>
    </source>
</evidence>
<dbReference type="SUPFAM" id="SSF57850">
    <property type="entry name" value="RING/U-box"/>
    <property type="match status" value="1"/>
</dbReference>
<evidence type="ECO:0000256" key="7">
    <source>
        <dbReference type="ARBA" id="ARBA00022833"/>
    </source>
</evidence>
<dbReference type="AlphaFoldDB" id="A0ABC8U8U2"/>
<dbReference type="Gene3D" id="3.30.40.10">
    <property type="entry name" value="Zinc/RING finger domain, C3HC4 (zinc finger)"/>
    <property type="match status" value="1"/>
</dbReference>
<feature type="domain" description="RING-type" evidence="10">
    <location>
        <begin position="159"/>
        <end position="200"/>
    </location>
</feature>
<evidence type="ECO:0000256" key="8">
    <source>
        <dbReference type="PROSITE-ProRule" id="PRU00175"/>
    </source>
</evidence>